<sequence>MTETELLDEARHAMLNAYAPYSKFCVGAALLAEDGTVYTGCNIENASYGASICAERVAIAGCISDKKRHIRRIAICSTSGNETFPCGICRQVMSEFMDEDSQIILETKDGGFHVYTLAELLPYSFNSDSMNSGK</sequence>
<evidence type="ECO:0000256" key="15">
    <source>
        <dbReference type="RuleBase" id="RU364006"/>
    </source>
</evidence>
<evidence type="ECO:0000256" key="10">
    <source>
        <dbReference type="ARBA" id="ARBA00049252"/>
    </source>
</evidence>
<dbReference type="GO" id="GO:0004126">
    <property type="term" value="F:cytidine deaminase activity"/>
    <property type="evidence" value="ECO:0007669"/>
    <property type="project" value="UniProtKB-UniRule"/>
</dbReference>
<evidence type="ECO:0000256" key="11">
    <source>
        <dbReference type="ARBA" id="ARBA00049558"/>
    </source>
</evidence>
<dbReference type="NCBIfam" id="NF004064">
    <property type="entry name" value="PRK05578.1"/>
    <property type="match status" value="1"/>
</dbReference>
<evidence type="ECO:0000256" key="12">
    <source>
        <dbReference type="PIRSR" id="PIRSR606262-1"/>
    </source>
</evidence>
<dbReference type="PANTHER" id="PTHR11644">
    <property type="entry name" value="CYTIDINE DEAMINASE"/>
    <property type="match status" value="1"/>
</dbReference>
<comment type="cofactor">
    <cofactor evidence="1 14 15">
        <name>Zn(2+)</name>
        <dbReference type="ChEBI" id="CHEBI:29105"/>
    </cofactor>
</comment>
<evidence type="ECO:0000256" key="3">
    <source>
        <dbReference type="ARBA" id="ARBA00006576"/>
    </source>
</evidence>
<proteinExistence type="inferred from homology"/>
<dbReference type="NCBIfam" id="TIGR01354">
    <property type="entry name" value="cyt_deam_tetra"/>
    <property type="match status" value="1"/>
</dbReference>
<comment type="caution">
    <text evidence="17">The sequence shown here is derived from an EMBL/GenBank/DDBJ whole genome shotgun (WGS) entry which is preliminary data.</text>
</comment>
<dbReference type="STRING" id="483218.BACPEC_00048"/>
<accession>B7AMZ6</accession>
<feature type="binding site" evidence="14">
    <location>
        <position position="86"/>
    </location>
    <ligand>
        <name>Zn(2+)</name>
        <dbReference type="ChEBI" id="CHEBI:29105"/>
        <note>catalytic</note>
    </ligand>
</feature>
<evidence type="ECO:0000313" key="17">
    <source>
        <dbReference type="EMBL" id="EEC58912.1"/>
    </source>
</evidence>
<evidence type="ECO:0000256" key="9">
    <source>
        <dbReference type="ARBA" id="ARBA00032005"/>
    </source>
</evidence>
<organism evidence="17 18">
    <name type="scientific">[Bacteroides] pectinophilus ATCC 43243</name>
    <dbReference type="NCBI Taxonomy" id="483218"/>
    <lineage>
        <taxon>Bacteria</taxon>
        <taxon>Bacillati</taxon>
        <taxon>Bacillota</taxon>
        <taxon>Clostridia</taxon>
        <taxon>Eubacteriales</taxon>
    </lineage>
</organism>
<evidence type="ECO:0000256" key="14">
    <source>
        <dbReference type="PIRSR" id="PIRSR606262-3"/>
    </source>
</evidence>
<feature type="binding site" evidence="13">
    <location>
        <begin position="42"/>
        <end position="48"/>
    </location>
    <ligand>
        <name>substrate</name>
    </ligand>
</feature>
<evidence type="ECO:0000313" key="18">
    <source>
        <dbReference type="Proteomes" id="UP000003136"/>
    </source>
</evidence>
<evidence type="ECO:0000256" key="7">
    <source>
        <dbReference type="ARBA" id="ARBA00022801"/>
    </source>
</evidence>
<gene>
    <name evidence="17" type="ORF">BACPEC_00048</name>
</gene>
<keyword evidence="18" id="KW-1185">Reference proteome</keyword>
<evidence type="ECO:0000256" key="1">
    <source>
        <dbReference type="ARBA" id="ARBA00001947"/>
    </source>
</evidence>
<dbReference type="GO" id="GO:0042802">
    <property type="term" value="F:identical protein binding"/>
    <property type="evidence" value="ECO:0007669"/>
    <property type="project" value="UniProtKB-ARBA"/>
</dbReference>
<dbReference type="PROSITE" id="PS51747">
    <property type="entry name" value="CYT_DCMP_DEAMINASES_2"/>
    <property type="match status" value="1"/>
</dbReference>
<dbReference type="InterPro" id="IPR002125">
    <property type="entry name" value="CMP_dCMP_dom"/>
</dbReference>
<keyword evidence="7 15" id="KW-0378">Hydrolase</keyword>
<comment type="catalytic activity">
    <reaction evidence="11 15">
        <text>cytidine + H2O + H(+) = uridine + NH4(+)</text>
        <dbReference type="Rhea" id="RHEA:16069"/>
        <dbReference type="ChEBI" id="CHEBI:15377"/>
        <dbReference type="ChEBI" id="CHEBI:15378"/>
        <dbReference type="ChEBI" id="CHEBI:16704"/>
        <dbReference type="ChEBI" id="CHEBI:17562"/>
        <dbReference type="ChEBI" id="CHEBI:28938"/>
        <dbReference type="EC" id="3.5.4.5"/>
    </reaction>
</comment>
<keyword evidence="6 14" id="KW-0479">Metal-binding</keyword>
<feature type="active site" description="Proton donor" evidence="12">
    <location>
        <position position="55"/>
    </location>
</feature>
<evidence type="ECO:0000256" key="8">
    <source>
        <dbReference type="ARBA" id="ARBA00022833"/>
    </source>
</evidence>
<reference evidence="17 18" key="2">
    <citation type="submission" date="2008-11" db="EMBL/GenBank/DDBJ databases">
        <authorList>
            <person name="Fulton L."/>
            <person name="Clifton S."/>
            <person name="Fulton B."/>
            <person name="Xu J."/>
            <person name="Minx P."/>
            <person name="Pepin K.H."/>
            <person name="Johnson M."/>
            <person name="Bhonagiri V."/>
            <person name="Nash W.E."/>
            <person name="Mardis E.R."/>
            <person name="Wilson R.K."/>
        </authorList>
    </citation>
    <scope>NUCLEOTIDE SEQUENCE [LARGE SCALE GENOMIC DNA]</scope>
    <source>
        <strain evidence="17 18">ATCC 43243</strain>
    </source>
</reference>
<dbReference type="PROSITE" id="PS00903">
    <property type="entry name" value="CYT_DCMP_DEAMINASES_1"/>
    <property type="match status" value="1"/>
</dbReference>
<feature type="binding site" evidence="14">
    <location>
        <position position="53"/>
    </location>
    <ligand>
        <name>Zn(2+)</name>
        <dbReference type="ChEBI" id="CHEBI:29105"/>
        <note>catalytic</note>
    </ligand>
</feature>
<dbReference type="GO" id="GO:0005829">
    <property type="term" value="C:cytosol"/>
    <property type="evidence" value="ECO:0007669"/>
    <property type="project" value="TreeGrafter"/>
</dbReference>
<reference evidence="17 18" key="1">
    <citation type="submission" date="2008-11" db="EMBL/GenBank/DDBJ databases">
        <title>Draft genome sequence of Bacteroides pectinophilus (ATCC 43243).</title>
        <authorList>
            <person name="Sudarsanam P."/>
            <person name="Ley R."/>
            <person name="Guruge J."/>
            <person name="Turnbaugh P.J."/>
            <person name="Mahowald M."/>
            <person name="Liep D."/>
            <person name="Gordon J."/>
        </authorList>
    </citation>
    <scope>NUCLEOTIDE SEQUENCE [LARGE SCALE GENOMIC DNA]</scope>
    <source>
        <strain evidence="17 18">ATCC 43243</strain>
    </source>
</reference>
<evidence type="ECO:0000256" key="13">
    <source>
        <dbReference type="PIRSR" id="PIRSR606262-2"/>
    </source>
</evidence>
<dbReference type="InterPro" id="IPR006262">
    <property type="entry name" value="Cyt_deam_tetra"/>
</dbReference>
<dbReference type="HOGENOM" id="CLU_097262_0_1_9"/>
<feature type="binding site" evidence="14">
    <location>
        <position position="89"/>
    </location>
    <ligand>
        <name>Zn(2+)</name>
        <dbReference type="ChEBI" id="CHEBI:29105"/>
        <note>catalytic</note>
    </ligand>
</feature>
<dbReference type="PANTHER" id="PTHR11644:SF2">
    <property type="entry name" value="CYTIDINE DEAMINASE"/>
    <property type="match status" value="1"/>
</dbReference>
<dbReference type="InterPro" id="IPR016193">
    <property type="entry name" value="Cytidine_deaminase-like"/>
</dbReference>
<evidence type="ECO:0000259" key="16">
    <source>
        <dbReference type="PROSITE" id="PS51747"/>
    </source>
</evidence>
<dbReference type="Gene3D" id="3.40.140.10">
    <property type="entry name" value="Cytidine Deaminase, domain 2"/>
    <property type="match status" value="1"/>
</dbReference>
<dbReference type="eggNOG" id="COG0295">
    <property type="taxonomic scope" value="Bacteria"/>
</dbReference>
<protein>
    <recommendedName>
        <fullName evidence="5 15">Cytidine deaminase</fullName>
        <ecNumber evidence="4 15">3.5.4.5</ecNumber>
    </recommendedName>
    <alternativeName>
        <fullName evidence="9 15">Cytidine aminohydrolase</fullName>
    </alternativeName>
</protein>
<dbReference type="Proteomes" id="UP000003136">
    <property type="component" value="Unassembled WGS sequence"/>
</dbReference>
<evidence type="ECO:0000256" key="5">
    <source>
        <dbReference type="ARBA" id="ARBA00018266"/>
    </source>
</evidence>
<dbReference type="GO" id="GO:0055086">
    <property type="term" value="P:nucleobase-containing small molecule metabolic process"/>
    <property type="evidence" value="ECO:0007669"/>
    <property type="project" value="UniProtKB-ARBA"/>
</dbReference>
<evidence type="ECO:0000256" key="6">
    <source>
        <dbReference type="ARBA" id="ARBA00022723"/>
    </source>
</evidence>
<dbReference type="FunFam" id="3.40.140.10:FF:000008">
    <property type="entry name" value="Cytidine deaminase"/>
    <property type="match status" value="1"/>
</dbReference>
<dbReference type="GO" id="GO:0072527">
    <property type="term" value="P:pyrimidine-containing compound metabolic process"/>
    <property type="evidence" value="ECO:0007669"/>
    <property type="project" value="UniProtKB-ARBA"/>
</dbReference>
<comment type="similarity">
    <text evidence="3 15">Belongs to the cytidine and deoxycytidylate deaminase family.</text>
</comment>
<evidence type="ECO:0000256" key="4">
    <source>
        <dbReference type="ARBA" id="ARBA00012783"/>
    </source>
</evidence>
<name>B7AMZ6_9FIRM</name>
<evidence type="ECO:0000256" key="2">
    <source>
        <dbReference type="ARBA" id="ARBA00003949"/>
    </source>
</evidence>
<dbReference type="GO" id="GO:0008270">
    <property type="term" value="F:zinc ion binding"/>
    <property type="evidence" value="ECO:0007669"/>
    <property type="project" value="UniProtKB-UniRule"/>
</dbReference>
<feature type="domain" description="CMP/dCMP-type deaminase" evidence="16">
    <location>
        <begin position="1"/>
        <end position="128"/>
    </location>
</feature>
<dbReference type="Pfam" id="PF00383">
    <property type="entry name" value="dCMP_cyt_deam_1"/>
    <property type="match status" value="1"/>
</dbReference>
<dbReference type="SUPFAM" id="SSF53927">
    <property type="entry name" value="Cytidine deaminase-like"/>
    <property type="match status" value="1"/>
</dbReference>
<dbReference type="CDD" id="cd01283">
    <property type="entry name" value="cytidine_deaminase"/>
    <property type="match status" value="1"/>
</dbReference>
<dbReference type="InterPro" id="IPR016192">
    <property type="entry name" value="APOBEC/CMP_deaminase_Zn-bd"/>
</dbReference>
<keyword evidence="8 14" id="KW-0862">Zinc</keyword>
<dbReference type="EC" id="3.5.4.5" evidence="4 15"/>
<dbReference type="InterPro" id="IPR050202">
    <property type="entry name" value="Cyt/Deoxycyt_deaminase"/>
</dbReference>
<comment type="catalytic activity">
    <reaction evidence="10 15">
        <text>2'-deoxycytidine + H2O + H(+) = 2'-deoxyuridine + NH4(+)</text>
        <dbReference type="Rhea" id="RHEA:13433"/>
        <dbReference type="ChEBI" id="CHEBI:15377"/>
        <dbReference type="ChEBI" id="CHEBI:15378"/>
        <dbReference type="ChEBI" id="CHEBI:15698"/>
        <dbReference type="ChEBI" id="CHEBI:16450"/>
        <dbReference type="ChEBI" id="CHEBI:28938"/>
        <dbReference type="EC" id="3.5.4.5"/>
    </reaction>
</comment>
<dbReference type="AlphaFoldDB" id="B7AMZ6"/>
<dbReference type="EMBL" id="ABVQ01000027">
    <property type="protein sequence ID" value="EEC58912.1"/>
    <property type="molecule type" value="Genomic_DNA"/>
</dbReference>
<comment type="function">
    <text evidence="2 15">This enzyme scavenges exogenous and endogenous cytidine and 2'-deoxycytidine for UMP synthesis.</text>
</comment>